<protein>
    <submittedName>
        <fullName evidence="1">Uncharacterized protein</fullName>
    </submittedName>
</protein>
<evidence type="ECO:0000313" key="1">
    <source>
        <dbReference type="EMBL" id="SFU30534.1"/>
    </source>
</evidence>
<name>A0A1I7F324_9PROT</name>
<dbReference type="EMBL" id="FPBZ01000001">
    <property type="protein sequence ID" value="SFU30534.1"/>
    <property type="molecule type" value="Genomic_DNA"/>
</dbReference>
<proteinExistence type="predicted"/>
<evidence type="ECO:0000313" key="2">
    <source>
        <dbReference type="Proteomes" id="UP000182649"/>
    </source>
</evidence>
<accession>A0A1I7F324</accession>
<organism evidence="1 2">
    <name type="scientific">Nitrosospira multiformis</name>
    <dbReference type="NCBI Taxonomy" id="1231"/>
    <lineage>
        <taxon>Bacteria</taxon>
        <taxon>Pseudomonadati</taxon>
        <taxon>Pseudomonadota</taxon>
        <taxon>Betaproteobacteria</taxon>
        <taxon>Nitrosomonadales</taxon>
        <taxon>Nitrosomonadaceae</taxon>
        <taxon>Nitrosospira</taxon>
    </lineage>
</organism>
<sequence length="69" mass="7876">MPNGRDLSAAFNFSRKLHRLLKVRATTSIRSKSEALRVAPVICLVCKKMFDMIETRDGLSYCNFVWVSP</sequence>
<dbReference type="AlphaFoldDB" id="A0A1I7F324"/>
<gene>
    <name evidence="1" type="ORF">SAMN05216417_10181</name>
</gene>
<dbReference type="Proteomes" id="UP000182649">
    <property type="component" value="Unassembled WGS sequence"/>
</dbReference>
<reference evidence="1 2" key="1">
    <citation type="submission" date="2016-10" db="EMBL/GenBank/DDBJ databases">
        <authorList>
            <person name="de Groot N.N."/>
        </authorList>
    </citation>
    <scope>NUCLEOTIDE SEQUENCE [LARGE SCALE GENOMIC DNA]</scope>
    <source>
        <strain evidence="1 2">Nl14</strain>
    </source>
</reference>